<gene>
    <name evidence="1" type="ORF">CORC01_06446</name>
</gene>
<dbReference type="Proteomes" id="UP000176998">
    <property type="component" value="Unassembled WGS sequence"/>
</dbReference>
<evidence type="ECO:0008006" key="3">
    <source>
        <dbReference type="Google" id="ProtNLM"/>
    </source>
</evidence>
<evidence type="ECO:0000313" key="1">
    <source>
        <dbReference type="EMBL" id="OHE98249.1"/>
    </source>
</evidence>
<dbReference type="RefSeq" id="XP_022475399.1">
    <property type="nucleotide sequence ID" value="XM_022618087.1"/>
</dbReference>
<reference evidence="1 2" key="1">
    <citation type="submission" date="2016-09" db="EMBL/GenBank/DDBJ databases">
        <authorList>
            <person name="Capua I."/>
            <person name="De Benedictis P."/>
            <person name="Joannis T."/>
            <person name="Lombin L.H."/>
            <person name="Cattoli G."/>
        </authorList>
    </citation>
    <scope>NUCLEOTIDE SEQUENCE [LARGE SCALE GENOMIC DNA]</scope>
    <source>
        <strain evidence="1 2">IMI 309357</strain>
    </source>
</reference>
<protein>
    <recommendedName>
        <fullName evidence="3">SnoaL-like domain-containing protein</fullName>
    </recommendedName>
</protein>
<proteinExistence type="predicted"/>
<organism evidence="1 2">
    <name type="scientific">Colletotrichum orchidophilum</name>
    <dbReference type="NCBI Taxonomy" id="1209926"/>
    <lineage>
        <taxon>Eukaryota</taxon>
        <taxon>Fungi</taxon>
        <taxon>Dikarya</taxon>
        <taxon>Ascomycota</taxon>
        <taxon>Pezizomycotina</taxon>
        <taxon>Sordariomycetes</taxon>
        <taxon>Hypocreomycetidae</taxon>
        <taxon>Glomerellales</taxon>
        <taxon>Glomerellaceae</taxon>
        <taxon>Colletotrichum</taxon>
    </lineage>
</organism>
<evidence type="ECO:0000313" key="2">
    <source>
        <dbReference type="Proteomes" id="UP000176998"/>
    </source>
</evidence>
<dbReference type="EMBL" id="MJBS01000048">
    <property type="protein sequence ID" value="OHE98249.1"/>
    <property type="molecule type" value="Genomic_DNA"/>
</dbReference>
<name>A0A1G4BA13_9PEZI</name>
<sequence>MKLYHPRLHPRLSYCTTRVLVATPDPVSWEEFRKAIDEHTTGKYSDPKLRRELERQVSFFVEELANWETTMLEVWLAEYGFVYVDPALPFRSGVEYGRHLFLAHLRSLKQNKLEGDIVRKISTFPVSTIVDRGRINCHIECVVEKTSSEKSTVSAISVFMILDLNKEYKIQRMEFRYKRRKMNRGEKGKMEGDAKKFKEEARAQRVLVPDVEVIQCSEVD</sequence>
<keyword evidence="2" id="KW-1185">Reference proteome</keyword>
<dbReference type="AlphaFoldDB" id="A0A1G4BA13"/>
<comment type="caution">
    <text evidence="1">The sequence shown here is derived from an EMBL/GenBank/DDBJ whole genome shotgun (WGS) entry which is preliminary data.</text>
</comment>
<dbReference type="GeneID" id="34559597"/>
<accession>A0A1G4BA13</accession>